<organism evidence="1 2">
    <name type="scientific">Aspergillus terreus (strain NIH 2624 / FGSC A1156)</name>
    <dbReference type="NCBI Taxonomy" id="341663"/>
    <lineage>
        <taxon>Eukaryota</taxon>
        <taxon>Fungi</taxon>
        <taxon>Dikarya</taxon>
        <taxon>Ascomycota</taxon>
        <taxon>Pezizomycotina</taxon>
        <taxon>Eurotiomycetes</taxon>
        <taxon>Eurotiomycetidae</taxon>
        <taxon>Eurotiales</taxon>
        <taxon>Aspergillaceae</taxon>
        <taxon>Aspergillus</taxon>
        <taxon>Aspergillus subgen. Circumdati</taxon>
    </lineage>
</organism>
<sequence>MSPASLPSFDSEQKTYEFIAAGTVSMIYALSDDCVLKRRPRSNDRFALSAHNIEKSAYKRLGRGIAYVKYSEAHTNGLTCILGSNGHWKPQRGFATYMNRISSMPMLDAITFLSTDQVISSSLTLLALGLDGNEALVCYEWCSYRPGSTPDIKTDIFAFGSTLFEIESGNSPFHELQGVLEPCELLRRAEQLFAAKRFPDVEMLQLKHVITRCWNGDYTSMADVVDDTAACCQKAAPRMASPYTCFHHKEV</sequence>
<gene>
    <name evidence="1" type="ORF">ATEG_07432</name>
</gene>
<name>Q0CFV2_ASPTN</name>
<dbReference type="OMA" id="EYKSHEV"/>
<dbReference type="HOGENOM" id="CLU_000288_31_2_1"/>
<dbReference type="VEuPathDB" id="FungiDB:ATEG_07432"/>
<dbReference type="RefSeq" id="XP_001216053.1">
    <property type="nucleotide sequence ID" value="XM_001216053.1"/>
</dbReference>
<protein>
    <recommendedName>
        <fullName evidence="3">Protein kinase domain-containing protein</fullName>
    </recommendedName>
</protein>
<dbReference type="SUPFAM" id="SSF56112">
    <property type="entry name" value="Protein kinase-like (PK-like)"/>
    <property type="match status" value="1"/>
</dbReference>
<dbReference type="GeneID" id="4322986"/>
<evidence type="ECO:0008006" key="3">
    <source>
        <dbReference type="Google" id="ProtNLM"/>
    </source>
</evidence>
<dbReference type="STRING" id="341663.Q0CFV2"/>
<dbReference type="Proteomes" id="UP000007963">
    <property type="component" value="Unassembled WGS sequence"/>
</dbReference>
<evidence type="ECO:0000313" key="1">
    <source>
        <dbReference type="EMBL" id="EAU31694.1"/>
    </source>
</evidence>
<dbReference type="Gene3D" id="1.10.510.10">
    <property type="entry name" value="Transferase(Phosphotransferase) domain 1"/>
    <property type="match status" value="1"/>
</dbReference>
<proteinExistence type="predicted"/>
<accession>Q0CFV2</accession>
<evidence type="ECO:0000313" key="2">
    <source>
        <dbReference type="Proteomes" id="UP000007963"/>
    </source>
</evidence>
<dbReference type="OrthoDB" id="1668230at2759"/>
<dbReference type="EMBL" id="CH476604">
    <property type="protein sequence ID" value="EAU31694.1"/>
    <property type="molecule type" value="Genomic_DNA"/>
</dbReference>
<dbReference type="InterPro" id="IPR011009">
    <property type="entry name" value="Kinase-like_dom_sf"/>
</dbReference>
<reference evidence="2" key="1">
    <citation type="submission" date="2005-09" db="EMBL/GenBank/DDBJ databases">
        <title>Annotation of the Aspergillus terreus NIH2624 genome.</title>
        <authorList>
            <person name="Birren B.W."/>
            <person name="Lander E.S."/>
            <person name="Galagan J.E."/>
            <person name="Nusbaum C."/>
            <person name="Devon K."/>
            <person name="Henn M."/>
            <person name="Ma L.-J."/>
            <person name="Jaffe D.B."/>
            <person name="Butler J."/>
            <person name="Alvarez P."/>
            <person name="Gnerre S."/>
            <person name="Grabherr M."/>
            <person name="Kleber M."/>
            <person name="Mauceli E.W."/>
            <person name="Brockman W."/>
            <person name="Rounsley S."/>
            <person name="Young S.K."/>
            <person name="LaButti K."/>
            <person name="Pushparaj V."/>
            <person name="DeCaprio D."/>
            <person name="Crawford M."/>
            <person name="Koehrsen M."/>
            <person name="Engels R."/>
            <person name="Montgomery P."/>
            <person name="Pearson M."/>
            <person name="Howarth C."/>
            <person name="Larson L."/>
            <person name="Luoma S."/>
            <person name="White J."/>
            <person name="Alvarado L."/>
            <person name="Kodira C.D."/>
            <person name="Zeng Q."/>
            <person name="Oleary S."/>
            <person name="Yandava C."/>
            <person name="Denning D.W."/>
            <person name="Nierman W.C."/>
            <person name="Milne T."/>
            <person name="Madden K."/>
        </authorList>
    </citation>
    <scope>NUCLEOTIDE SEQUENCE [LARGE SCALE GENOMIC DNA]</scope>
    <source>
        <strain evidence="2">NIH 2624 / FGSC A1156</strain>
    </source>
</reference>
<dbReference type="AlphaFoldDB" id="Q0CFV2"/>